<dbReference type="GO" id="GO:0005576">
    <property type="term" value="C:extracellular region"/>
    <property type="evidence" value="ECO:0007669"/>
    <property type="project" value="UniProtKB-SubCell"/>
</dbReference>
<feature type="signal peptide" evidence="4">
    <location>
        <begin position="1"/>
        <end position="16"/>
    </location>
</feature>
<proteinExistence type="predicted"/>
<dbReference type="AlphaFoldDB" id="A0A8B6HQB4"/>
<dbReference type="Proteomes" id="UP000596742">
    <property type="component" value="Unassembled WGS sequence"/>
</dbReference>
<dbReference type="PANTHER" id="PTHR22923:SF116">
    <property type="entry name" value="C1Q DOMAIN-CONTAINING PROTEIN"/>
    <property type="match status" value="1"/>
</dbReference>
<dbReference type="InterPro" id="IPR008983">
    <property type="entry name" value="Tumour_necrosis_fac-like_dom"/>
</dbReference>
<dbReference type="PRINTS" id="PR00007">
    <property type="entry name" value="COMPLEMNTC1Q"/>
</dbReference>
<keyword evidence="3 4" id="KW-0732">Signal</keyword>
<reference evidence="6" key="1">
    <citation type="submission" date="2018-11" db="EMBL/GenBank/DDBJ databases">
        <authorList>
            <person name="Alioto T."/>
            <person name="Alioto T."/>
        </authorList>
    </citation>
    <scope>NUCLEOTIDE SEQUENCE</scope>
</reference>
<dbReference type="Pfam" id="PF00386">
    <property type="entry name" value="C1q"/>
    <property type="match status" value="1"/>
</dbReference>
<dbReference type="OrthoDB" id="6100290at2759"/>
<evidence type="ECO:0000256" key="1">
    <source>
        <dbReference type="ARBA" id="ARBA00004613"/>
    </source>
</evidence>
<keyword evidence="7" id="KW-1185">Reference proteome</keyword>
<name>A0A8B6HQB4_MYTGA</name>
<evidence type="ECO:0000256" key="2">
    <source>
        <dbReference type="ARBA" id="ARBA00022525"/>
    </source>
</evidence>
<sequence>MYFEVIFLVLLGSTFSEECSHPSIIKKTKTEVDFLSKRLTALQGKLSFCKGEPPVSSYTAFTATLSTNGAALSYGGIVKYSRVLANIGDCYDSGTGVFTVKTSGVYSVSASMMTPPNKSSHLALMKNGQDLVWLYTAGPHDMASQTVNVALSKGDKLWIQVQSGSRLHGVQFYNVFAAALIRPGYF</sequence>
<evidence type="ECO:0000313" key="7">
    <source>
        <dbReference type="Proteomes" id="UP000596742"/>
    </source>
</evidence>
<gene>
    <name evidence="6" type="ORF">MGAL_10B077651</name>
</gene>
<evidence type="ECO:0000256" key="4">
    <source>
        <dbReference type="SAM" id="SignalP"/>
    </source>
</evidence>
<feature type="chain" id="PRO_5032637011" description="C1q domain-containing protein" evidence="4">
    <location>
        <begin position="17"/>
        <end position="186"/>
    </location>
</feature>
<accession>A0A8B6HQB4</accession>
<comment type="subcellular location">
    <subcellularLocation>
        <location evidence="1">Secreted</location>
    </subcellularLocation>
</comment>
<dbReference type="EMBL" id="UYJE01010344">
    <property type="protein sequence ID" value="VDI82372.1"/>
    <property type="molecule type" value="Genomic_DNA"/>
</dbReference>
<dbReference type="InterPro" id="IPR050822">
    <property type="entry name" value="Cerebellin_Synaptic_Org"/>
</dbReference>
<feature type="domain" description="C1q" evidence="5">
    <location>
        <begin position="54"/>
        <end position="186"/>
    </location>
</feature>
<dbReference type="InterPro" id="IPR001073">
    <property type="entry name" value="C1q_dom"/>
</dbReference>
<protein>
    <recommendedName>
        <fullName evidence="5">C1q domain-containing protein</fullName>
    </recommendedName>
</protein>
<evidence type="ECO:0000256" key="3">
    <source>
        <dbReference type="ARBA" id="ARBA00022729"/>
    </source>
</evidence>
<keyword evidence="2" id="KW-0964">Secreted</keyword>
<evidence type="ECO:0000259" key="5">
    <source>
        <dbReference type="PROSITE" id="PS50871"/>
    </source>
</evidence>
<organism evidence="6 7">
    <name type="scientific">Mytilus galloprovincialis</name>
    <name type="common">Mediterranean mussel</name>
    <dbReference type="NCBI Taxonomy" id="29158"/>
    <lineage>
        <taxon>Eukaryota</taxon>
        <taxon>Metazoa</taxon>
        <taxon>Spiralia</taxon>
        <taxon>Lophotrochozoa</taxon>
        <taxon>Mollusca</taxon>
        <taxon>Bivalvia</taxon>
        <taxon>Autobranchia</taxon>
        <taxon>Pteriomorphia</taxon>
        <taxon>Mytilida</taxon>
        <taxon>Mytiloidea</taxon>
        <taxon>Mytilidae</taxon>
        <taxon>Mytilinae</taxon>
        <taxon>Mytilus</taxon>
    </lineage>
</organism>
<evidence type="ECO:0000313" key="6">
    <source>
        <dbReference type="EMBL" id="VDI82372.1"/>
    </source>
</evidence>
<dbReference type="PROSITE" id="PS50871">
    <property type="entry name" value="C1Q"/>
    <property type="match status" value="1"/>
</dbReference>
<dbReference type="SUPFAM" id="SSF49842">
    <property type="entry name" value="TNF-like"/>
    <property type="match status" value="1"/>
</dbReference>
<dbReference type="PANTHER" id="PTHR22923">
    <property type="entry name" value="CEREBELLIN-RELATED"/>
    <property type="match status" value="1"/>
</dbReference>
<dbReference type="Gene3D" id="2.60.120.40">
    <property type="match status" value="1"/>
</dbReference>
<dbReference type="SMART" id="SM00110">
    <property type="entry name" value="C1Q"/>
    <property type="match status" value="1"/>
</dbReference>
<comment type="caution">
    <text evidence="6">The sequence shown here is derived from an EMBL/GenBank/DDBJ whole genome shotgun (WGS) entry which is preliminary data.</text>
</comment>